<proteinExistence type="inferred from homology"/>
<evidence type="ECO:0000259" key="19">
    <source>
        <dbReference type="SMART" id="SM00305"/>
    </source>
</evidence>
<dbReference type="CDD" id="cd00081">
    <property type="entry name" value="Hint"/>
    <property type="match status" value="1"/>
</dbReference>
<feature type="domain" description="CHK kinase-like" evidence="21">
    <location>
        <begin position="575"/>
        <end position="769"/>
    </location>
</feature>
<dbReference type="InterPro" id="IPR003586">
    <property type="entry name" value="Hint_dom_C"/>
</dbReference>
<keyword evidence="6" id="KW-0709">Segmentation polarity protein</keyword>
<evidence type="ECO:0000256" key="17">
    <source>
        <dbReference type="ARBA" id="ARBA00048589"/>
    </source>
</evidence>
<keyword evidence="4 18" id="KW-0645">Protease</keyword>
<keyword evidence="8 18" id="KW-0732">Signal</keyword>
<evidence type="ECO:0000256" key="3">
    <source>
        <dbReference type="ARBA" id="ARBA00022475"/>
    </source>
</evidence>
<dbReference type="GO" id="GO:0007224">
    <property type="term" value="P:smoothened signaling pathway"/>
    <property type="evidence" value="ECO:0007669"/>
    <property type="project" value="TreeGrafter"/>
</dbReference>
<evidence type="ECO:0000256" key="9">
    <source>
        <dbReference type="ARBA" id="ARBA00022801"/>
    </source>
</evidence>
<dbReference type="InterPro" id="IPR011009">
    <property type="entry name" value="Kinase-like_dom_sf"/>
</dbReference>
<evidence type="ECO:0000256" key="7">
    <source>
        <dbReference type="ARBA" id="ARBA00022723"/>
    </source>
</evidence>
<keyword evidence="18" id="KW-0256">Endoplasmic reticulum</keyword>
<dbReference type="GO" id="GO:0005615">
    <property type="term" value="C:extracellular space"/>
    <property type="evidence" value="ECO:0007669"/>
    <property type="project" value="TreeGrafter"/>
</dbReference>
<evidence type="ECO:0000259" key="21">
    <source>
        <dbReference type="SMART" id="SM00587"/>
    </source>
</evidence>
<evidence type="ECO:0000313" key="23">
    <source>
        <dbReference type="Proteomes" id="UP000719412"/>
    </source>
</evidence>
<keyword evidence="15" id="KW-0504">Morphogen</keyword>
<dbReference type="GO" id="GO:0010468">
    <property type="term" value="P:regulation of gene expression"/>
    <property type="evidence" value="ECO:0007669"/>
    <property type="project" value="TreeGrafter"/>
</dbReference>
<reference evidence="22" key="1">
    <citation type="journal article" date="2020" name="J Insects Food Feed">
        <title>The yellow mealworm (Tenebrio molitor) genome: a resource for the emerging insects as food and feed industry.</title>
        <authorList>
            <person name="Eriksson T."/>
            <person name="Andere A."/>
            <person name="Kelstrup H."/>
            <person name="Emery V."/>
            <person name="Picard C."/>
        </authorList>
    </citation>
    <scope>NUCLEOTIDE SEQUENCE</scope>
    <source>
        <strain evidence="22">Stoneville</strain>
        <tissue evidence="22">Whole head</tissue>
    </source>
</reference>
<name>A0A8J6HG05_TENMO</name>
<comment type="function">
    <molecule>Protein hedgehog</molecule>
    <text evidence="18">The C-terminal part of the hedgehog protein precursor displays an autoproteolysis activity that results in the cleavage of the full-length protein into two parts (N-product and C-product). In addition, the C-terminal part displays a cholesterol transferase activity that results by the covalent attachment of a cholesterol moiety to the C-terminal of the newly generated N-product.</text>
</comment>
<dbReference type="GO" id="GO:0016539">
    <property type="term" value="P:intein-mediated protein splicing"/>
    <property type="evidence" value="ECO:0007669"/>
    <property type="project" value="InterPro"/>
</dbReference>
<dbReference type="GO" id="GO:0009653">
    <property type="term" value="P:anatomical structure morphogenesis"/>
    <property type="evidence" value="ECO:0007669"/>
    <property type="project" value="UniProtKB-KW"/>
</dbReference>
<dbReference type="SMART" id="SM00587">
    <property type="entry name" value="CHK"/>
    <property type="match status" value="1"/>
</dbReference>
<keyword evidence="7" id="KW-0479">Metal-binding</keyword>
<keyword evidence="13" id="KW-0564">Palmitate</keyword>
<dbReference type="GO" id="GO:0001708">
    <property type="term" value="P:cell fate specification"/>
    <property type="evidence" value="ECO:0007669"/>
    <property type="project" value="TreeGrafter"/>
</dbReference>
<keyword evidence="9 18" id="KW-0378">Hydrolase</keyword>
<evidence type="ECO:0000256" key="15">
    <source>
        <dbReference type="ARBA" id="ARBA00023301"/>
    </source>
</evidence>
<comment type="function">
    <text evidence="16">The C-terminal part of the hedgehog protein precursor displays an autoproteolysis activity that results in the cleavage of the full-length protein into two parts (N-product and C-product). In addition, the C-terminal part displays a cholesterol transferase activity that results by the covalent attachment of a cholesterol moiety to the C-terminal of the newly generated N-product. Once cleaved, the C-product has no signaling activity and diffuses from the cell.</text>
</comment>
<accession>A0A8J6HG05</accession>
<dbReference type="PANTHER" id="PTHR11889:SF31">
    <property type="entry name" value="PROTEIN HEDGEHOG"/>
    <property type="match status" value="1"/>
</dbReference>
<dbReference type="InterPro" id="IPR001657">
    <property type="entry name" value="Hedgehog"/>
</dbReference>
<dbReference type="GO" id="GO:0005113">
    <property type="term" value="F:patched binding"/>
    <property type="evidence" value="ECO:0007669"/>
    <property type="project" value="TreeGrafter"/>
</dbReference>
<dbReference type="AlphaFoldDB" id="A0A8J6HG05"/>
<keyword evidence="10 18" id="KW-0068">Autocatalytic cleavage</keyword>
<dbReference type="SMART" id="SM00306">
    <property type="entry name" value="HintN"/>
    <property type="match status" value="1"/>
</dbReference>
<dbReference type="InterPro" id="IPR036844">
    <property type="entry name" value="Hint_dom_sf"/>
</dbReference>
<organism evidence="22 23">
    <name type="scientific">Tenebrio molitor</name>
    <name type="common">Yellow mealworm beetle</name>
    <dbReference type="NCBI Taxonomy" id="7067"/>
    <lineage>
        <taxon>Eukaryota</taxon>
        <taxon>Metazoa</taxon>
        <taxon>Ecdysozoa</taxon>
        <taxon>Arthropoda</taxon>
        <taxon>Hexapoda</taxon>
        <taxon>Insecta</taxon>
        <taxon>Pterygota</taxon>
        <taxon>Neoptera</taxon>
        <taxon>Endopterygota</taxon>
        <taxon>Coleoptera</taxon>
        <taxon>Polyphaga</taxon>
        <taxon>Cucujiformia</taxon>
        <taxon>Tenebrionidae</taxon>
        <taxon>Tenebrio</taxon>
    </lineage>
</organism>
<dbReference type="InterPro" id="IPR001767">
    <property type="entry name" value="Hedgehog_Hint"/>
</dbReference>
<comment type="subcellular location">
    <molecule>Sonic hedgehog protein</molecule>
    <subcellularLocation>
        <location evidence="18">Endoplasmic reticulum membrane</location>
    </subcellularLocation>
    <subcellularLocation>
        <location evidence="18">Golgi apparatus membrane</location>
    </subcellularLocation>
</comment>
<feature type="domain" description="Hint" evidence="19">
    <location>
        <begin position="314"/>
        <end position="358"/>
    </location>
</feature>
<dbReference type="SMART" id="SM00305">
    <property type="entry name" value="HintC"/>
    <property type="match status" value="1"/>
</dbReference>
<dbReference type="InterPro" id="IPR004119">
    <property type="entry name" value="EcKL"/>
</dbReference>
<keyword evidence="12 18" id="KW-0472">Membrane</keyword>
<sequence>MKAHGCMNKSHPINDGNLIQISDKRIVPMSHKTPATQFRLIAIFDVRYHCLIGDIIVKSTLKRDLNIAIIRCKEKLNTLAISVMNQWPGVRLLVTEGWDEEGYHTPESLHYEGRAVDITTSDRDRSKYGMLARLAVEAGFDWVYYEKKFLQTVRGPDRLGFRKDPRQDPSSDMLENRIEIATLLEINSKHANNSDKSARQSSQAAKYGGCFSGESTVLTSSGARRQLSQLQIGEKIQALDPSTNQIVFSEVLLFLDYDPHQKREFLHITLSSGRTLTVTPSHLLVSGGRTKNRTEVVYAEKLQIGDSLFFVSGGNRLTEDEIVQLKPIWKTGVFAPLTSVGTLVVNDVLASCYATIDSQRLAHWAFSPVRLAFNVKDGLYRLWTVLSKPILGWSGSDRTTKPSPGVFWYAKALYVTADYLLPSHLHDSSLAIVNHIKMVKSKVNDLRGLLTKTLGSDIEIVDQKTTLLTAPGEHYGSIMLALRVVVKRDTGKEQSYDLVAKLIPANAMLRVAFDISVTFKKEVIAYTETIPTLNQLQREYGVPEEKLFENLFPKCYGARVCLDENKNEVDEDGVLIFENLKVQGYRTEDRLVGFDLDTSRLILKDLARFHAVPIALKLLKPDLFQSKVMPSLMKNKGLEQLPPEVGLAFHNSIMEGAVEIEELKPYLDRIQKVVDFAAANPYVDRPPPNEPFGSMSHSDYWVSNTMILRNESGTPIENKIVDLQIMTYSSIIRDLVFFMFTSVINEVVNEHLDDLIRLYYDSFISTLKEFDLDVSQFSWDAFVEELNQVAPEEVYHVLVMLKPICTERGKVQNSLEDFQDSDWSRKDLLGPSHRNKLKATVLALVKKNWI</sequence>
<dbReference type="FunFam" id="3.30.1380.10:FF:000005">
    <property type="entry name" value="Sonic hedgehog signaling molecule"/>
    <property type="match status" value="1"/>
</dbReference>
<keyword evidence="3 18" id="KW-1003">Cell membrane</keyword>
<keyword evidence="11" id="KW-0106">Calcium</keyword>
<dbReference type="InterPro" id="IPR050387">
    <property type="entry name" value="Hedgehog_Signaling"/>
</dbReference>
<dbReference type="GO" id="GO:0008233">
    <property type="term" value="F:peptidase activity"/>
    <property type="evidence" value="ECO:0007669"/>
    <property type="project" value="UniProtKB-UniRule"/>
</dbReference>
<dbReference type="InterPro" id="IPR009045">
    <property type="entry name" value="Zn_M74/Hedgehog-like"/>
</dbReference>
<dbReference type="Pfam" id="PF01085">
    <property type="entry name" value="HH_signal"/>
    <property type="match status" value="1"/>
</dbReference>
<dbReference type="GO" id="GO:0005509">
    <property type="term" value="F:calcium ion binding"/>
    <property type="evidence" value="ECO:0007669"/>
    <property type="project" value="TreeGrafter"/>
</dbReference>
<dbReference type="PRINTS" id="PR00632">
    <property type="entry name" value="SONICHHOG"/>
</dbReference>
<dbReference type="GO" id="GO:0005789">
    <property type="term" value="C:endoplasmic reticulum membrane"/>
    <property type="evidence" value="ECO:0007669"/>
    <property type="project" value="UniProtKB-SubCell"/>
</dbReference>
<comment type="caution">
    <text evidence="22">The sequence shown here is derived from an EMBL/GenBank/DDBJ whole genome shotgun (WGS) entry which is preliminary data.</text>
</comment>
<keyword evidence="2 18" id="KW-0217">Developmental protein</keyword>
<dbReference type="SUPFAM" id="SSF55166">
    <property type="entry name" value="Hedgehog/DD-peptidase"/>
    <property type="match status" value="1"/>
</dbReference>
<evidence type="ECO:0000256" key="4">
    <source>
        <dbReference type="ARBA" id="ARBA00022670"/>
    </source>
</evidence>
<dbReference type="PROSITE" id="PS50817">
    <property type="entry name" value="INTEIN_N_TER"/>
    <property type="match status" value="1"/>
</dbReference>
<dbReference type="GO" id="GO:0005886">
    <property type="term" value="C:plasma membrane"/>
    <property type="evidence" value="ECO:0007669"/>
    <property type="project" value="UniProtKB-SubCell"/>
</dbReference>
<evidence type="ECO:0000313" key="22">
    <source>
        <dbReference type="EMBL" id="KAH0813991.1"/>
    </source>
</evidence>
<dbReference type="GO" id="GO:0016015">
    <property type="term" value="F:morphogen activity"/>
    <property type="evidence" value="ECO:0007669"/>
    <property type="project" value="UniProtKB-KW"/>
</dbReference>
<dbReference type="EMBL" id="JABDTM020024751">
    <property type="protein sequence ID" value="KAH0813991.1"/>
    <property type="molecule type" value="Genomic_DNA"/>
</dbReference>
<evidence type="ECO:0000256" key="12">
    <source>
        <dbReference type="ARBA" id="ARBA00023136"/>
    </source>
</evidence>
<evidence type="ECO:0000256" key="11">
    <source>
        <dbReference type="ARBA" id="ARBA00022837"/>
    </source>
</evidence>
<dbReference type="FunFam" id="2.170.16.10:FF:000001">
    <property type="entry name" value="Indian hedgehog"/>
    <property type="match status" value="1"/>
</dbReference>
<dbReference type="SUPFAM" id="SSF56112">
    <property type="entry name" value="Protein kinase-like (PK-like)"/>
    <property type="match status" value="1"/>
</dbReference>
<dbReference type="GO" id="GO:0016540">
    <property type="term" value="P:protein autoprocessing"/>
    <property type="evidence" value="ECO:0007669"/>
    <property type="project" value="InterPro"/>
</dbReference>
<dbReference type="Proteomes" id="UP000719412">
    <property type="component" value="Unassembled WGS sequence"/>
</dbReference>
<evidence type="ECO:0000256" key="6">
    <source>
        <dbReference type="ARBA" id="ARBA00022716"/>
    </source>
</evidence>
<dbReference type="GO" id="GO:0016740">
    <property type="term" value="F:transferase activity"/>
    <property type="evidence" value="ECO:0007669"/>
    <property type="project" value="UniProtKB-KW"/>
</dbReference>
<dbReference type="Gene3D" id="3.30.1380.10">
    <property type="match status" value="1"/>
</dbReference>
<dbReference type="GO" id="GO:0007367">
    <property type="term" value="P:segment polarity determination"/>
    <property type="evidence" value="ECO:0007669"/>
    <property type="project" value="UniProtKB-KW"/>
</dbReference>
<dbReference type="Pfam" id="PF02958">
    <property type="entry name" value="EcKL"/>
    <property type="match status" value="1"/>
</dbReference>
<dbReference type="PANTHER" id="PTHR11889">
    <property type="entry name" value="HEDGEHOG"/>
    <property type="match status" value="1"/>
</dbReference>
<evidence type="ECO:0000256" key="13">
    <source>
        <dbReference type="ARBA" id="ARBA00023139"/>
    </source>
</evidence>
<comment type="catalytic activity">
    <reaction evidence="17">
        <text>glycyl-L-cysteinyl-[protein] + cholesterol + H(+) = [protein]-C-terminal glycyl cholesterol ester + N-terminal L-cysteinyl-[protein]</text>
        <dbReference type="Rhea" id="RHEA:59504"/>
        <dbReference type="Rhea" id="RHEA-COMP:12707"/>
        <dbReference type="Rhea" id="RHEA-COMP:15369"/>
        <dbReference type="Rhea" id="RHEA-COMP:15374"/>
        <dbReference type="ChEBI" id="CHEBI:15378"/>
        <dbReference type="ChEBI" id="CHEBI:16113"/>
        <dbReference type="ChEBI" id="CHEBI:65250"/>
        <dbReference type="ChEBI" id="CHEBI:143135"/>
        <dbReference type="ChEBI" id="CHEBI:143140"/>
    </reaction>
    <physiologicalReaction direction="left-to-right" evidence="17">
        <dbReference type="Rhea" id="RHEA:59505"/>
    </physiologicalReaction>
</comment>
<gene>
    <name evidence="22" type="ORF">GEV33_008798</name>
</gene>
<evidence type="ECO:0000256" key="2">
    <source>
        <dbReference type="ARBA" id="ARBA00022473"/>
    </source>
</evidence>
<reference evidence="22" key="2">
    <citation type="submission" date="2021-08" db="EMBL/GenBank/DDBJ databases">
        <authorList>
            <person name="Eriksson T."/>
        </authorList>
    </citation>
    <scope>NUCLEOTIDE SEQUENCE</scope>
    <source>
        <strain evidence="22">Stoneville</strain>
        <tissue evidence="22">Whole head</tissue>
    </source>
</reference>
<dbReference type="InterPro" id="IPR006141">
    <property type="entry name" value="Intein_N"/>
</dbReference>
<keyword evidence="14" id="KW-0449">Lipoprotein</keyword>
<evidence type="ECO:0000259" key="20">
    <source>
        <dbReference type="SMART" id="SM00306"/>
    </source>
</evidence>
<protein>
    <recommendedName>
        <fullName evidence="18">Hedgehog protein</fullName>
    </recommendedName>
</protein>
<dbReference type="Gene3D" id="2.170.16.10">
    <property type="entry name" value="Hedgehog/Intein (Hint) domain"/>
    <property type="match status" value="1"/>
</dbReference>
<dbReference type="InterPro" id="IPR003587">
    <property type="entry name" value="Hint_dom_N"/>
</dbReference>
<dbReference type="GO" id="GO:0000139">
    <property type="term" value="C:Golgi membrane"/>
    <property type="evidence" value="ECO:0007669"/>
    <property type="project" value="UniProtKB-SubCell"/>
</dbReference>
<evidence type="ECO:0000256" key="1">
    <source>
        <dbReference type="ARBA" id="ARBA00010649"/>
    </source>
</evidence>
<evidence type="ECO:0000256" key="14">
    <source>
        <dbReference type="ARBA" id="ARBA00023288"/>
    </source>
</evidence>
<dbReference type="SUPFAM" id="SSF51294">
    <property type="entry name" value="Hedgehog/intein (Hint) domain"/>
    <property type="match status" value="1"/>
</dbReference>
<evidence type="ECO:0000256" key="10">
    <source>
        <dbReference type="ARBA" id="ARBA00022813"/>
    </source>
</evidence>
<keyword evidence="5" id="KW-0808">Transferase</keyword>
<comment type="function">
    <molecule>Protein hedgehog N-product</molecule>
    <text evidence="18">The dually lipidated hedgehog protein N-product is a morphogen which is essential for a variety of patterning events during development.</text>
</comment>
<dbReference type="GO" id="GO:0048731">
    <property type="term" value="P:system development"/>
    <property type="evidence" value="ECO:0007669"/>
    <property type="project" value="UniProtKB-ARBA"/>
</dbReference>
<keyword evidence="23" id="KW-1185">Reference proteome</keyword>
<dbReference type="InterPro" id="IPR015897">
    <property type="entry name" value="CHK_kinase-like"/>
</dbReference>
<comment type="subcellular location">
    <molecule>Protein hedgehog N-product</molecule>
    <subcellularLocation>
        <location evidence="18">Cell membrane</location>
        <topology evidence="18">Lipid-anchor</topology>
    </subcellularLocation>
</comment>
<dbReference type="GO" id="GO:0007267">
    <property type="term" value="P:cell-cell signaling"/>
    <property type="evidence" value="ECO:0007669"/>
    <property type="project" value="InterPro"/>
</dbReference>
<dbReference type="Pfam" id="PF01079">
    <property type="entry name" value="Hint"/>
    <property type="match status" value="1"/>
</dbReference>
<evidence type="ECO:0000256" key="5">
    <source>
        <dbReference type="ARBA" id="ARBA00022679"/>
    </source>
</evidence>
<evidence type="ECO:0000256" key="18">
    <source>
        <dbReference type="RuleBase" id="RU280812"/>
    </source>
</evidence>
<evidence type="ECO:0000256" key="8">
    <source>
        <dbReference type="ARBA" id="ARBA00022729"/>
    </source>
</evidence>
<feature type="domain" description="Hint" evidence="20">
    <location>
        <begin position="208"/>
        <end position="312"/>
    </location>
</feature>
<comment type="similarity">
    <text evidence="1 18">Belongs to the hedgehog family.</text>
</comment>
<dbReference type="InterPro" id="IPR000320">
    <property type="entry name" value="Hedgehog_signalling_dom"/>
</dbReference>
<keyword evidence="18" id="KW-0333">Golgi apparatus</keyword>
<evidence type="ECO:0000256" key="16">
    <source>
        <dbReference type="ARBA" id="ARBA00045369"/>
    </source>
</evidence>